<evidence type="ECO:0000256" key="1">
    <source>
        <dbReference type="SAM" id="MobiDB-lite"/>
    </source>
</evidence>
<feature type="region of interest" description="Disordered" evidence="1">
    <location>
        <begin position="49"/>
        <end position="77"/>
    </location>
</feature>
<reference evidence="2 3" key="1">
    <citation type="submission" date="2024-04" db="EMBL/GenBank/DDBJ databases">
        <authorList>
            <consortium name="Genoscope - CEA"/>
            <person name="William W."/>
        </authorList>
    </citation>
    <scope>NUCLEOTIDE SEQUENCE [LARGE SCALE GENOMIC DNA]</scope>
</reference>
<dbReference type="AlphaFoldDB" id="A0AAV2IKE5"/>
<feature type="non-terminal residue" evidence="2">
    <location>
        <position position="1"/>
    </location>
</feature>
<name>A0AAV2IKE5_LYMST</name>
<protein>
    <submittedName>
        <fullName evidence="2">Uncharacterized protein</fullName>
    </submittedName>
</protein>
<gene>
    <name evidence="2" type="ORF">GSLYS_00018921001</name>
</gene>
<sequence length="396" mass="44082">KSLKHHKFGVRHAVQNTVVLRQPKLQLNRTALNRSKAALARSLKAQLKREAKLERRRKSQHAFGVLPTSTHSPGSALSQLSPFSKLVGDSAIEKHKSGLFEGIEAGAGSFSPGSFSSPPATPVQPSKGIKVEIKESYQSSLIKDEVLLMKYTIGGKGKCIICSTICVIKNNRKLPKVPICICCKRTYVFKRSHSNATCKTGGRCNVHYSINDCADCKYRKFKAVLQKAMRLNLIKDKAHDTPFLGTLEPVFKRRRRRRCRITGELKPIDAPTSGLKDEKATLPSDEIKMEAATPLKKQRHRSADSDKLQSHKNGEDIFSTSTPVRQRHKHRSGDASFFSTGTPVRSRQKHKSGDKIVETSSLRRPSKLLTQNKDLINANNLDQPLSVDVGQEADEF</sequence>
<evidence type="ECO:0000313" key="3">
    <source>
        <dbReference type="Proteomes" id="UP001497497"/>
    </source>
</evidence>
<dbReference type="Proteomes" id="UP001497497">
    <property type="component" value="Unassembled WGS sequence"/>
</dbReference>
<accession>A0AAV2IKE5</accession>
<dbReference type="EMBL" id="CAXITT010000708">
    <property type="protein sequence ID" value="CAL1545438.1"/>
    <property type="molecule type" value="Genomic_DNA"/>
</dbReference>
<feature type="non-terminal residue" evidence="2">
    <location>
        <position position="396"/>
    </location>
</feature>
<proteinExistence type="predicted"/>
<organism evidence="2 3">
    <name type="scientific">Lymnaea stagnalis</name>
    <name type="common">Great pond snail</name>
    <name type="synonym">Helix stagnalis</name>
    <dbReference type="NCBI Taxonomy" id="6523"/>
    <lineage>
        <taxon>Eukaryota</taxon>
        <taxon>Metazoa</taxon>
        <taxon>Spiralia</taxon>
        <taxon>Lophotrochozoa</taxon>
        <taxon>Mollusca</taxon>
        <taxon>Gastropoda</taxon>
        <taxon>Heterobranchia</taxon>
        <taxon>Euthyneura</taxon>
        <taxon>Panpulmonata</taxon>
        <taxon>Hygrophila</taxon>
        <taxon>Lymnaeoidea</taxon>
        <taxon>Lymnaeidae</taxon>
        <taxon>Lymnaea</taxon>
    </lineage>
</organism>
<comment type="caution">
    <text evidence="2">The sequence shown here is derived from an EMBL/GenBank/DDBJ whole genome shotgun (WGS) entry which is preliminary data.</text>
</comment>
<keyword evidence="3" id="KW-1185">Reference proteome</keyword>
<feature type="compositionally biased region" description="Basic and acidic residues" evidence="1">
    <location>
        <begin position="301"/>
        <end position="315"/>
    </location>
</feature>
<feature type="compositionally biased region" description="Polar residues" evidence="1">
    <location>
        <begin position="358"/>
        <end position="383"/>
    </location>
</feature>
<feature type="compositionally biased region" description="Polar residues" evidence="1">
    <location>
        <begin position="67"/>
        <end position="77"/>
    </location>
</feature>
<feature type="region of interest" description="Disordered" evidence="1">
    <location>
        <begin position="292"/>
        <end position="396"/>
    </location>
</feature>
<evidence type="ECO:0000313" key="2">
    <source>
        <dbReference type="EMBL" id="CAL1545438.1"/>
    </source>
</evidence>